<keyword evidence="6 10" id="KW-1133">Transmembrane helix</keyword>
<evidence type="ECO:0000259" key="11">
    <source>
        <dbReference type="Pfam" id="PF01769"/>
    </source>
</evidence>
<feature type="transmembrane region" description="Helical" evidence="10">
    <location>
        <begin position="374"/>
        <end position="394"/>
    </location>
</feature>
<feature type="region of interest" description="Disordered" evidence="9">
    <location>
        <begin position="180"/>
        <end position="206"/>
    </location>
</feature>
<evidence type="ECO:0000256" key="4">
    <source>
        <dbReference type="ARBA" id="ARBA00022692"/>
    </source>
</evidence>
<reference evidence="12 13" key="1">
    <citation type="submission" date="2024-10" db="EMBL/GenBank/DDBJ databases">
        <title>Updated reference genomes for cyclostephanoid diatoms.</title>
        <authorList>
            <person name="Roberts W.R."/>
            <person name="Alverson A.J."/>
        </authorList>
    </citation>
    <scope>NUCLEOTIDE SEQUENCE [LARGE SCALE GENOMIC DNA]</scope>
    <source>
        <strain evidence="12 13">AJA276-08</strain>
    </source>
</reference>
<feature type="transmembrane region" description="Helical" evidence="10">
    <location>
        <begin position="414"/>
        <end position="437"/>
    </location>
</feature>
<feature type="region of interest" description="Disordered" evidence="9">
    <location>
        <begin position="44"/>
        <end position="134"/>
    </location>
</feature>
<protein>
    <recommendedName>
        <fullName evidence="11">SLC41A/MgtE integral membrane domain-containing protein</fullName>
    </recommendedName>
</protein>
<feature type="transmembrane region" description="Helical" evidence="10">
    <location>
        <begin position="347"/>
        <end position="368"/>
    </location>
</feature>
<comment type="caution">
    <text evidence="12">The sequence shown here is derived from an EMBL/GenBank/DDBJ whole genome shotgun (WGS) entry which is preliminary data.</text>
</comment>
<evidence type="ECO:0000256" key="7">
    <source>
        <dbReference type="ARBA" id="ARBA00023136"/>
    </source>
</evidence>
<gene>
    <name evidence="12" type="ORF">ACHAW5_008260</name>
</gene>
<organism evidence="12 13">
    <name type="scientific">Stephanodiscus triporus</name>
    <dbReference type="NCBI Taxonomy" id="2934178"/>
    <lineage>
        <taxon>Eukaryota</taxon>
        <taxon>Sar</taxon>
        <taxon>Stramenopiles</taxon>
        <taxon>Ochrophyta</taxon>
        <taxon>Bacillariophyta</taxon>
        <taxon>Coscinodiscophyceae</taxon>
        <taxon>Thalassiosirophycidae</taxon>
        <taxon>Stephanodiscales</taxon>
        <taxon>Stephanodiscaceae</taxon>
        <taxon>Stephanodiscus</taxon>
    </lineage>
</organism>
<feature type="compositionally biased region" description="Basic and acidic residues" evidence="9">
    <location>
        <begin position="68"/>
        <end position="84"/>
    </location>
</feature>
<comment type="subcellular location">
    <subcellularLocation>
        <location evidence="1">Membrane</location>
        <topology evidence="1">Multi-pass membrane protein</topology>
    </subcellularLocation>
</comment>
<keyword evidence="8" id="KW-0175">Coiled coil</keyword>
<feature type="compositionally biased region" description="Low complexity" evidence="9">
    <location>
        <begin position="85"/>
        <end position="94"/>
    </location>
</feature>
<evidence type="ECO:0000256" key="9">
    <source>
        <dbReference type="SAM" id="MobiDB-lite"/>
    </source>
</evidence>
<proteinExistence type="inferred from homology"/>
<keyword evidence="4 10" id="KW-0812">Transmembrane</keyword>
<evidence type="ECO:0000313" key="13">
    <source>
        <dbReference type="Proteomes" id="UP001530315"/>
    </source>
</evidence>
<dbReference type="Gene3D" id="1.10.357.20">
    <property type="entry name" value="SLC41 divalent cation transporters, integral membrane domain"/>
    <property type="match status" value="1"/>
</dbReference>
<dbReference type="EMBL" id="JALLAZ020001364">
    <property type="protein sequence ID" value="KAL3776229.1"/>
    <property type="molecule type" value="Genomic_DNA"/>
</dbReference>
<keyword evidence="3" id="KW-0813">Transport</keyword>
<sequence>MTTSTETTSAADMQAELRYLRQRNGDLQSQVEKLLKNQRELAVNSHKGCGENSIDSAPSSLNAGLGHRKTDEIKEQPMKLDRSDSSLSSDNLQSGLHHRHVFPMDNSRVDRSSSGSSSASKRRHSAKPMVSGPGCKLVIGEPGSHLDLVTSPAHGSSAEADFEDPVGKILRGRLKKKVSLDGSSGRDLHALSIDRGDEEQGTSSDARIEVSMGLNDEDDITDEELDNLIDDDSHNKHVPKDAIPGSTPSNLISSPRLFAFPPFKDQLKERAGWLIGLLVLQSCSSFIIQHNQRFLQKHMVIVQFLTMLVGAGGNAGNQAAVRVIRSLAVGTLNQRTMKRFLRNEAKMALSLSVLIGMTGFARAAMFRVPPGETIAVTASVCAIVAISVAIGNALPLGMKRVGIDPAHSSTTIQVVMDILGVLITVCVSSFVLSFKVFQNGEIKRLLD</sequence>
<evidence type="ECO:0000256" key="2">
    <source>
        <dbReference type="ARBA" id="ARBA00009749"/>
    </source>
</evidence>
<feature type="compositionally biased region" description="Basic and acidic residues" evidence="9">
    <location>
        <begin position="184"/>
        <end position="195"/>
    </location>
</feature>
<evidence type="ECO:0000256" key="8">
    <source>
        <dbReference type="SAM" id="Coils"/>
    </source>
</evidence>
<dbReference type="AlphaFoldDB" id="A0ABD3NJV0"/>
<dbReference type="PANTHER" id="PTHR41394:SF5">
    <property type="entry name" value="SLC41A_MGTE INTEGRAL MEMBRANE DOMAIN-CONTAINING PROTEIN"/>
    <property type="match status" value="1"/>
</dbReference>
<evidence type="ECO:0000313" key="12">
    <source>
        <dbReference type="EMBL" id="KAL3776229.1"/>
    </source>
</evidence>
<feature type="domain" description="SLC41A/MgtE integral membrane" evidence="11">
    <location>
        <begin position="306"/>
        <end position="426"/>
    </location>
</feature>
<evidence type="ECO:0000256" key="5">
    <source>
        <dbReference type="ARBA" id="ARBA00022842"/>
    </source>
</evidence>
<accession>A0ABD3NJV0</accession>
<keyword evidence="5" id="KW-0460">Magnesium</keyword>
<feature type="compositionally biased region" description="Polar residues" evidence="9">
    <location>
        <begin position="53"/>
        <end position="62"/>
    </location>
</feature>
<comment type="similarity">
    <text evidence="2">Belongs to the SLC41A transporter family.</text>
</comment>
<dbReference type="PANTHER" id="PTHR41394">
    <property type="entry name" value="MAGNESIUM TRANSPORTER MGTE"/>
    <property type="match status" value="1"/>
</dbReference>
<keyword evidence="13" id="KW-1185">Reference proteome</keyword>
<evidence type="ECO:0000256" key="6">
    <source>
        <dbReference type="ARBA" id="ARBA00022989"/>
    </source>
</evidence>
<evidence type="ECO:0000256" key="3">
    <source>
        <dbReference type="ARBA" id="ARBA00022448"/>
    </source>
</evidence>
<dbReference type="GO" id="GO:0016020">
    <property type="term" value="C:membrane"/>
    <property type="evidence" value="ECO:0007669"/>
    <property type="project" value="UniProtKB-SubCell"/>
</dbReference>
<dbReference type="InterPro" id="IPR036739">
    <property type="entry name" value="SLC41_membr_dom_sf"/>
</dbReference>
<feature type="coiled-coil region" evidence="8">
    <location>
        <begin position="10"/>
        <end position="37"/>
    </location>
</feature>
<dbReference type="Proteomes" id="UP001530315">
    <property type="component" value="Unassembled WGS sequence"/>
</dbReference>
<dbReference type="Pfam" id="PF01769">
    <property type="entry name" value="MgtE"/>
    <property type="match status" value="1"/>
</dbReference>
<dbReference type="InterPro" id="IPR006667">
    <property type="entry name" value="SLC41_membr_dom"/>
</dbReference>
<evidence type="ECO:0000256" key="10">
    <source>
        <dbReference type="SAM" id="Phobius"/>
    </source>
</evidence>
<name>A0ABD3NJV0_9STRA</name>
<dbReference type="SUPFAM" id="SSF161093">
    <property type="entry name" value="MgtE membrane domain-like"/>
    <property type="match status" value="1"/>
</dbReference>
<keyword evidence="7 10" id="KW-0472">Membrane</keyword>
<evidence type="ECO:0000256" key="1">
    <source>
        <dbReference type="ARBA" id="ARBA00004141"/>
    </source>
</evidence>